<feature type="domain" description="NADPH-dependent FMN reductase-like" evidence="1">
    <location>
        <begin position="4"/>
        <end position="151"/>
    </location>
</feature>
<dbReference type="GO" id="GO:0005829">
    <property type="term" value="C:cytosol"/>
    <property type="evidence" value="ECO:0007669"/>
    <property type="project" value="TreeGrafter"/>
</dbReference>
<dbReference type="AlphaFoldDB" id="A0A5P0ZI24"/>
<dbReference type="GO" id="GO:0010181">
    <property type="term" value="F:FMN binding"/>
    <property type="evidence" value="ECO:0007669"/>
    <property type="project" value="TreeGrafter"/>
</dbReference>
<dbReference type="RefSeq" id="WP_153383240.1">
    <property type="nucleotide sequence ID" value="NZ_VDFM01000007.1"/>
</dbReference>
<dbReference type="PANTHER" id="PTHR30543">
    <property type="entry name" value="CHROMATE REDUCTASE"/>
    <property type="match status" value="1"/>
</dbReference>
<dbReference type="Gene3D" id="3.40.50.360">
    <property type="match status" value="1"/>
</dbReference>
<dbReference type="PANTHER" id="PTHR30543:SF21">
    <property type="entry name" value="NAD(P)H-DEPENDENT FMN REDUCTASE LOT6"/>
    <property type="match status" value="1"/>
</dbReference>
<sequence>MTAKVGVILGTTREESLGGKIFKYLKNTMKDSSDIEYTWINLRDYPLPLYDHPETPLEDKIQNLSSNEEKWLDTLSEQDGFVIMTPEYDRAISGALKNALDYVGGEVARKPVQVVAYSHFSDGGIVAAASIVPILQMLSMIVLPSAALLWNADPNFTDDGELVSDVENSDHFTSRLKEVFHEINFYTQTLKNNPYK</sequence>
<comment type="caution">
    <text evidence="2">The sequence shown here is derived from an EMBL/GenBank/DDBJ whole genome shotgun (WGS) entry which is preliminary data.</text>
</comment>
<evidence type="ECO:0000259" key="1">
    <source>
        <dbReference type="Pfam" id="PF03358"/>
    </source>
</evidence>
<dbReference type="OrthoDB" id="9812295at2"/>
<evidence type="ECO:0000313" key="2">
    <source>
        <dbReference type="EMBL" id="MQS52710.1"/>
    </source>
</evidence>
<dbReference type="Proteomes" id="UP000380386">
    <property type="component" value="Unassembled WGS sequence"/>
</dbReference>
<name>A0A5P0ZI24_9LACO</name>
<dbReference type="InterPro" id="IPR029039">
    <property type="entry name" value="Flavoprotein-like_sf"/>
</dbReference>
<gene>
    <name evidence="2" type="ORF">FHL02_06710</name>
</gene>
<dbReference type="Pfam" id="PF03358">
    <property type="entry name" value="FMN_red"/>
    <property type="match status" value="1"/>
</dbReference>
<proteinExistence type="predicted"/>
<dbReference type="EMBL" id="VDFM01000007">
    <property type="protein sequence ID" value="MQS52710.1"/>
    <property type="molecule type" value="Genomic_DNA"/>
</dbReference>
<organism evidence="2 3">
    <name type="scientific">Companilactobacillus mishanensis</name>
    <dbReference type="NCBI Taxonomy" id="2486008"/>
    <lineage>
        <taxon>Bacteria</taxon>
        <taxon>Bacillati</taxon>
        <taxon>Bacillota</taxon>
        <taxon>Bacilli</taxon>
        <taxon>Lactobacillales</taxon>
        <taxon>Lactobacillaceae</taxon>
        <taxon>Companilactobacillus</taxon>
    </lineage>
</organism>
<dbReference type="GO" id="GO:0016491">
    <property type="term" value="F:oxidoreductase activity"/>
    <property type="evidence" value="ECO:0007669"/>
    <property type="project" value="InterPro"/>
</dbReference>
<dbReference type="InterPro" id="IPR050712">
    <property type="entry name" value="NAD(P)H-dep_reductase"/>
</dbReference>
<dbReference type="InterPro" id="IPR005025">
    <property type="entry name" value="FMN_Rdtase-like_dom"/>
</dbReference>
<protein>
    <submittedName>
        <fullName evidence="2">NAD(P)H-dependent oxidoreductase</fullName>
    </submittedName>
</protein>
<dbReference type="SUPFAM" id="SSF52218">
    <property type="entry name" value="Flavoproteins"/>
    <property type="match status" value="1"/>
</dbReference>
<evidence type="ECO:0000313" key="3">
    <source>
        <dbReference type="Proteomes" id="UP000380386"/>
    </source>
</evidence>
<reference evidence="2 3" key="1">
    <citation type="journal article" date="2019" name="Syst. Appl. Microbiol.">
        <title>Polyphasic characterization of two novel Lactobacillus spp. isolated from blown salami packages: Description of Lactobacillus halodurans sp. nov. and Lactobacillus salsicarnum sp. nov.</title>
        <authorList>
            <person name="Schuster J.A."/>
            <person name="Klingl A."/>
            <person name="Vogel R.F."/>
            <person name="Ehrmann M.A."/>
        </authorList>
    </citation>
    <scope>NUCLEOTIDE SEQUENCE [LARGE SCALE GENOMIC DNA]</scope>
    <source>
        <strain evidence="2 3">TMW 1.2118</strain>
    </source>
</reference>
<accession>A0A5P0ZI24</accession>